<gene>
    <name evidence="1" type="ORF">BPOR_0463g00080</name>
</gene>
<protein>
    <submittedName>
        <fullName evidence="1">Uncharacterized protein</fullName>
    </submittedName>
</protein>
<dbReference type="Proteomes" id="UP000297280">
    <property type="component" value="Unassembled WGS sequence"/>
</dbReference>
<dbReference type="EMBL" id="PQXO01000462">
    <property type="protein sequence ID" value="TGO84810.1"/>
    <property type="molecule type" value="Genomic_DNA"/>
</dbReference>
<accession>A0A4Z1KGY3</accession>
<sequence length="106" mass="11823">MAFSKSKGYTGLNSRIVSTRSDGLEKLGASTPKAVRKNHNIEEEALALQTKRSRSLSLQHELTVNPISSKRVPSRRSHFYKKLLKVYHKGMGDAAAMPLPDEDDKN</sequence>
<comment type="caution">
    <text evidence="1">The sequence shown here is derived from an EMBL/GenBank/DDBJ whole genome shotgun (WGS) entry which is preliminary data.</text>
</comment>
<evidence type="ECO:0000313" key="2">
    <source>
        <dbReference type="Proteomes" id="UP000297280"/>
    </source>
</evidence>
<organism evidence="1 2">
    <name type="scientific">Botrytis porri</name>
    <dbReference type="NCBI Taxonomy" id="87229"/>
    <lineage>
        <taxon>Eukaryota</taxon>
        <taxon>Fungi</taxon>
        <taxon>Dikarya</taxon>
        <taxon>Ascomycota</taxon>
        <taxon>Pezizomycotina</taxon>
        <taxon>Leotiomycetes</taxon>
        <taxon>Helotiales</taxon>
        <taxon>Sclerotiniaceae</taxon>
        <taxon>Botrytis</taxon>
    </lineage>
</organism>
<keyword evidence="2" id="KW-1185">Reference proteome</keyword>
<evidence type="ECO:0000313" key="1">
    <source>
        <dbReference type="EMBL" id="TGO84810.1"/>
    </source>
</evidence>
<name>A0A4Z1KGY3_9HELO</name>
<reference evidence="1 2" key="1">
    <citation type="submission" date="2017-12" db="EMBL/GenBank/DDBJ databases">
        <title>Comparative genomics of Botrytis spp.</title>
        <authorList>
            <person name="Valero-Jimenez C.A."/>
            <person name="Tapia P."/>
            <person name="Veloso J."/>
            <person name="Silva-Moreno E."/>
            <person name="Staats M."/>
            <person name="Valdes J.H."/>
            <person name="Van Kan J.A.L."/>
        </authorList>
    </citation>
    <scope>NUCLEOTIDE SEQUENCE [LARGE SCALE GENOMIC DNA]</scope>
    <source>
        <strain evidence="1 2">MUCL3349</strain>
    </source>
</reference>
<proteinExistence type="predicted"/>
<dbReference type="AlphaFoldDB" id="A0A4Z1KGY3"/>